<evidence type="ECO:0000259" key="3">
    <source>
        <dbReference type="Pfam" id="PF00884"/>
    </source>
</evidence>
<dbReference type="InterPro" id="IPR000917">
    <property type="entry name" value="Sulfatase_N"/>
</dbReference>
<dbReference type="InterPro" id="IPR017850">
    <property type="entry name" value="Alkaline_phosphatase_core_sf"/>
</dbReference>
<dbReference type="Pfam" id="PF00884">
    <property type="entry name" value="Sulfatase"/>
    <property type="match status" value="1"/>
</dbReference>
<dbReference type="Gene3D" id="3.40.720.10">
    <property type="entry name" value="Alkaline Phosphatase, subunit A"/>
    <property type="match status" value="1"/>
</dbReference>
<keyword evidence="2" id="KW-0812">Transmembrane</keyword>
<feature type="transmembrane region" description="Helical" evidence="2">
    <location>
        <begin position="123"/>
        <end position="148"/>
    </location>
</feature>
<feature type="compositionally biased region" description="Pro residues" evidence="1">
    <location>
        <begin position="329"/>
        <end position="342"/>
    </location>
</feature>
<dbReference type="EMBL" id="KZ107843">
    <property type="protein sequence ID" value="OSS49758.1"/>
    <property type="molecule type" value="Genomic_DNA"/>
</dbReference>
<dbReference type="SUPFAM" id="SSF53649">
    <property type="entry name" value="Alkaline phosphatase-like"/>
    <property type="match status" value="1"/>
</dbReference>
<accession>A0A1Y2M3E8</accession>
<reference evidence="4 5" key="1">
    <citation type="journal article" date="2017" name="Genome Announc.">
        <title>Genome sequence of the saprophytic ascomycete Epicoccum nigrum ICMP 19927 strain isolated from New Zealand.</title>
        <authorList>
            <person name="Fokin M."/>
            <person name="Fleetwood D."/>
            <person name="Weir B.S."/>
            <person name="Villas-Boas S.G."/>
        </authorList>
    </citation>
    <scope>NUCLEOTIDE SEQUENCE [LARGE SCALE GENOMIC DNA]</scope>
    <source>
        <strain evidence="4 5">ICMP 19927</strain>
    </source>
</reference>
<feature type="compositionally biased region" description="Pro residues" evidence="1">
    <location>
        <begin position="356"/>
        <end position="366"/>
    </location>
</feature>
<evidence type="ECO:0000313" key="5">
    <source>
        <dbReference type="Proteomes" id="UP000193240"/>
    </source>
</evidence>
<gene>
    <name evidence="4" type="ORF">B5807_06214</name>
</gene>
<dbReference type="Proteomes" id="UP000193240">
    <property type="component" value="Unassembled WGS sequence"/>
</dbReference>
<dbReference type="PANTHER" id="PTHR43751:SF3">
    <property type="entry name" value="SULFATASE N-TERMINAL DOMAIN-CONTAINING PROTEIN"/>
    <property type="match status" value="1"/>
</dbReference>
<feature type="transmembrane region" description="Helical" evidence="2">
    <location>
        <begin position="19"/>
        <end position="37"/>
    </location>
</feature>
<keyword evidence="5" id="KW-1185">Reference proteome</keyword>
<feature type="region of interest" description="Disordered" evidence="1">
    <location>
        <begin position="302"/>
        <end position="392"/>
    </location>
</feature>
<proteinExistence type="predicted"/>
<dbReference type="InterPro" id="IPR052701">
    <property type="entry name" value="GAG_Ulvan_Degrading_Sulfatases"/>
</dbReference>
<evidence type="ECO:0000256" key="1">
    <source>
        <dbReference type="SAM" id="MobiDB-lite"/>
    </source>
</evidence>
<feature type="transmembrane region" description="Helical" evidence="2">
    <location>
        <begin position="82"/>
        <end position="103"/>
    </location>
</feature>
<organism evidence="4 5">
    <name type="scientific">Epicoccum nigrum</name>
    <name type="common">Soil fungus</name>
    <name type="synonym">Epicoccum purpurascens</name>
    <dbReference type="NCBI Taxonomy" id="105696"/>
    <lineage>
        <taxon>Eukaryota</taxon>
        <taxon>Fungi</taxon>
        <taxon>Dikarya</taxon>
        <taxon>Ascomycota</taxon>
        <taxon>Pezizomycotina</taxon>
        <taxon>Dothideomycetes</taxon>
        <taxon>Pleosporomycetidae</taxon>
        <taxon>Pleosporales</taxon>
        <taxon>Pleosporineae</taxon>
        <taxon>Didymellaceae</taxon>
        <taxon>Epicoccum</taxon>
    </lineage>
</organism>
<sequence length="966" mass="107236">MQVNVFAPFQVVLRPRNQFALFVVSYFTAKLLHLGSHAGSLPILLYLLYFPTFLLPDALLLLGSKLLIYRHNGNQPSTIRKWVGASLALFTAGCSATQISFYIETGGEIQWMAASRVLGGSGGLGLLLSGLPALIFGFAILYSIAWVIAPKFNDAVEYVMDTIGRSFQQAYRLTKKSPKVTEAEEFLIPLEDLPRTPGTQEQRVAGRATALSTPKTIAVCFTTLTCCIIVLILQWVRPTSPPYAHMSGSLPVTLIEAALFQPINSEFCLAHPVERVLFPWDQFAEYFGQPASLDWMPRSPACSRANGPGPSPWRTQPSCEAPDSCAPWPDAPPGPPPPGPPPHGHRPHPHSHGDHGPPPPPPPPPPHPHHEPPPSPHSLPTDYHDGPQVNRHHGFGAGYDSLCDPLKVSNLDADVLGALAESIKTTKPNIKNVLLLTLESTRKDMYPLKKDSHAYKTILNTYTSSNATQELDAKLGDLTKIATFLSGEANGFYTKEEAIAESSWRHAFKDGMGSINVQGAVTQAAYTLKSLLSSHCGVEPLPVDFTEETKGSIYQFCLPHVLDIMSNESQKKPMEKIRRENTPDHRSWPWESALVQSVTDQFDSQDVLDEQMGFRNVVSERVISEPTSKHYPPKEPWVNYFGYPETETLDYLRDMFVNAREQQKRVFVSHLTSSPHHPFATPKDWAGHQEYLSKQRWRPEDPLDGYLNTIKYQDDWISDIFQMLHEVGALNETLIIMTGDHGLAFNSLDKSQSAVNNGHISNFAIPMLFVHPDLPRVQLKASTTPLSIIPTVLDLLLQTESLPDSAADVAKTLLPKYQGNSLIRDLNYTVLTGDGGVGNAFFQPFHFSAINPGGSLLAISDASTTFRLVFPLCSSIPLRFTDIATDPTESDPTIAWTMDELVAIIKVKHGVKAKEWAKLAQELGRWWFWDQHDKWGYWGNARSTSRGGQEIAGAGRVKKKHWWETK</sequence>
<evidence type="ECO:0000256" key="2">
    <source>
        <dbReference type="SAM" id="Phobius"/>
    </source>
</evidence>
<name>A0A1Y2M3E8_EPING</name>
<dbReference type="InParanoid" id="A0A1Y2M3E8"/>
<keyword evidence="2" id="KW-0472">Membrane</keyword>
<keyword evidence="2" id="KW-1133">Transmembrane helix</keyword>
<dbReference type="AlphaFoldDB" id="A0A1Y2M3E8"/>
<dbReference type="PANTHER" id="PTHR43751">
    <property type="entry name" value="SULFATASE"/>
    <property type="match status" value="1"/>
</dbReference>
<feature type="domain" description="Sulfatase N-terminal" evidence="3">
    <location>
        <begin position="611"/>
        <end position="796"/>
    </location>
</feature>
<feature type="transmembrane region" description="Helical" evidence="2">
    <location>
        <begin position="43"/>
        <end position="62"/>
    </location>
</feature>
<protein>
    <recommendedName>
        <fullName evidence="3">Sulfatase N-terminal domain-containing protein</fullName>
    </recommendedName>
</protein>
<dbReference type="OMA" id="AIPYDHL"/>
<feature type="transmembrane region" description="Helical" evidence="2">
    <location>
        <begin position="217"/>
        <end position="236"/>
    </location>
</feature>
<evidence type="ECO:0000313" key="4">
    <source>
        <dbReference type="EMBL" id="OSS49758.1"/>
    </source>
</evidence>